<name>A0A2J5I3P4_9EURO</name>
<feature type="region of interest" description="Disordered" evidence="1">
    <location>
        <begin position="1"/>
        <end position="35"/>
    </location>
</feature>
<evidence type="ECO:0000256" key="1">
    <source>
        <dbReference type="SAM" id="MobiDB-lite"/>
    </source>
</evidence>
<evidence type="ECO:0000313" key="3">
    <source>
        <dbReference type="EMBL" id="PLN84481.1"/>
    </source>
</evidence>
<dbReference type="EMBL" id="KZ559511">
    <property type="protein sequence ID" value="PLN84481.1"/>
    <property type="molecule type" value="Genomic_DNA"/>
</dbReference>
<sequence>MHSSTKQQSPHYTPYSKHPHHHHHHHNNKPTNNNKKPTYNRCWDWLLTGGNAHYARNRATFSTYRRAPCKISHKRVLGIGTVELTVQRSPSDPRPHKLVLHDVLHMPGARCNGLSVDKYREEHPGEDLREVMTDGGQEMLQAVGGEKEEALWFADEYCGCLKVVVWGNPQGESFLRGPEDGRLYGVSVIAGEKEMEVLRERVAVRGY</sequence>
<evidence type="ECO:0000313" key="4">
    <source>
        <dbReference type="Proteomes" id="UP000235023"/>
    </source>
</evidence>
<keyword evidence="4" id="KW-1185">Reference proteome</keyword>
<dbReference type="InterPro" id="IPR054722">
    <property type="entry name" value="PolX-like_BBD"/>
</dbReference>
<feature type="compositionally biased region" description="Basic residues" evidence="1">
    <location>
        <begin position="17"/>
        <end position="28"/>
    </location>
</feature>
<dbReference type="Proteomes" id="UP000235023">
    <property type="component" value="Unassembled WGS sequence"/>
</dbReference>
<reference evidence="4" key="1">
    <citation type="submission" date="2017-12" db="EMBL/GenBank/DDBJ databases">
        <authorList>
            <consortium name="DOE Joint Genome Institute"/>
            <person name="Mondo S.J."/>
            <person name="Kjaerbolling I."/>
            <person name="Vesth T.C."/>
            <person name="Frisvad J.C."/>
            <person name="Nybo J.L."/>
            <person name="Theobald S."/>
            <person name="Kuo A."/>
            <person name="Bowyer P."/>
            <person name="Matsuda Y."/>
            <person name="Lyhne E.K."/>
            <person name="Kogle M.E."/>
            <person name="Clum A."/>
            <person name="Lipzen A."/>
            <person name="Salamov A."/>
            <person name="Ngan C.Y."/>
            <person name="Daum C."/>
            <person name="Chiniquy J."/>
            <person name="Barry K."/>
            <person name="LaButti K."/>
            <person name="Haridas S."/>
            <person name="Simmons B.A."/>
            <person name="Magnuson J.K."/>
            <person name="Mortensen U.H."/>
            <person name="Larsen T.O."/>
            <person name="Grigoriev I.V."/>
            <person name="Baker S.E."/>
            <person name="Andersen M.R."/>
            <person name="Nordberg H.P."/>
            <person name="Cantor M.N."/>
            <person name="Hua S.X."/>
        </authorList>
    </citation>
    <scope>NUCLEOTIDE SEQUENCE [LARGE SCALE GENOMIC DNA]</scope>
    <source>
        <strain evidence="4">IBT 19404</strain>
    </source>
</reference>
<dbReference type="PANTHER" id="PTHR40628">
    <property type="entry name" value="CHROMO DOMAIN-CONTAINING PROTEIN"/>
    <property type="match status" value="1"/>
</dbReference>
<accession>A0A2J5I3P4</accession>
<feature type="domain" description="Retrovirus-related Pol polyprotein from transposon TNT 1-94-like beta-barrel" evidence="2">
    <location>
        <begin position="48"/>
        <end position="121"/>
    </location>
</feature>
<dbReference type="PANTHER" id="PTHR40628:SF1">
    <property type="entry name" value="CHROMO DOMAIN-CONTAINING PROTEIN"/>
    <property type="match status" value="1"/>
</dbReference>
<gene>
    <name evidence="3" type="ORF">BDW42DRAFT_191567</name>
</gene>
<protein>
    <recommendedName>
        <fullName evidence="2">Retrovirus-related Pol polyprotein from transposon TNT 1-94-like beta-barrel domain-containing protein</fullName>
    </recommendedName>
</protein>
<dbReference type="AlphaFoldDB" id="A0A2J5I3P4"/>
<evidence type="ECO:0000259" key="2">
    <source>
        <dbReference type="Pfam" id="PF22936"/>
    </source>
</evidence>
<organism evidence="3 4">
    <name type="scientific">Aspergillus taichungensis</name>
    <dbReference type="NCBI Taxonomy" id="482145"/>
    <lineage>
        <taxon>Eukaryota</taxon>
        <taxon>Fungi</taxon>
        <taxon>Dikarya</taxon>
        <taxon>Ascomycota</taxon>
        <taxon>Pezizomycotina</taxon>
        <taxon>Eurotiomycetes</taxon>
        <taxon>Eurotiomycetidae</taxon>
        <taxon>Eurotiales</taxon>
        <taxon>Aspergillaceae</taxon>
        <taxon>Aspergillus</taxon>
        <taxon>Aspergillus subgen. Circumdati</taxon>
    </lineage>
</organism>
<dbReference type="OrthoDB" id="4232400at2759"/>
<dbReference type="Pfam" id="PF22936">
    <property type="entry name" value="Pol_BBD"/>
    <property type="match status" value="1"/>
</dbReference>
<proteinExistence type="predicted"/>